<dbReference type="InterPro" id="IPR011051">
    <property type="entry name" value="RmlC_Cupin_sf"/>
</dbReference>
<name>A0ABT9Z3X0_9BACI</name>
<proteinExistence type="predicted"/>
<dbReference type="Gene3D" id="2.60.120.10">
    <property type="entry name" value="Jelly Rolls"/>
    <property type="match status" value="1"/>
</dbReference>
<comment type="caution">
    <text evidence="1">The sequence shown here is derived from an EMBL/GenBank/DDBJ whole genome shotgun (WGS) entry which is preliminary data.</text>
</comment>
<accession>A0ABT9Z3X0</accession>
<gene>
    <name evidence="1" type="ORF">J2S02_002593</name>
</gene>
<dbReference type="Proteomes" id="UP001232245">
    <property type="component" value="Unassembled WGS sequence"/>
</dbReference>
<evidence type="ECO:0000313" key="2">
    <source>
        <dbReference type="Proteomes" id="UP001232245"/>
    </source>
</evidence>
<evidence type="ECO:0000313" key="1">
    <source>
        <dbReference type="EMBL" id="MDQ0226248.1"/>
    </source>
</evidence>
<organism evidence="1 2">
    <name type="scientific">Metabacillus niabensis</name>
    <dbReference type="NCBI Taxonomy" id="324854"/>
    <lineage>
        <taxon>Bacteria</taxon>
        <taxon>Bacillati</taxon>
        <taxon>Bacillota</taxon>
        <taxon>Bacilli</taxon>
        <taxon>Bacillales</taxon>
        <taxon>Bacillaceae</taxon>
        <taxon>Metabacillus</taxon>
    </lineage>
</organism>
<dbReference type="EMBL" id="JAUSTZ010000004">
    <property type="protein sequence ID" value="MDQ0226248.1"/>
    <property type="molecule type" value="Genomic_DNA"/>
</dbReference>
<keyword evidence="2" id="KW-1185">Reference proteome</keyword>
<dbReference type="InterPro" id="IPR014710">
    <property type="entry name" value="RmlC-like_jellyroll"/>
</dbReference>
<reference evidence="1 2" key="1">
    <citation type="submission" date="2023-07" db="EMBL/GenBank/DDBJ databases">
        <title>Genomic Encyclopedia of Type Strains, Phase IV (KMG-IV): sequencing the most valuable type-strain genomes for metagenomic binning, comparative biology and taxonomic classification.</title>
        <authorList>
            <person name="Goeker M."/>
        </authorList>
    </citation>
    <scope>NUCLEOTIDE SEQUENCE [LARGE SCALE GENOMIC DNA]</scope>
    <source>
        <strain evidence="1 2">DSM 17723</strain>
    </source>
</reference>
<sequence length="134" mass="15542">MNIQAFEYSAEGMNRVYENEKWLVGIKNWKPANDITSIDCLERHNETDELFVLIAGKCELVYANETSNGLHFEVVKMEPFKVYNIPATLWHNTITEKDTKLVLIEDSSTSLENTDIFKLSNQQIQQIRKCVNIE</sequence>
<protein>
    <submittedName>
        <fullName evidence="1">Mannose-6-phosphate isomerase-like protein (Cupin superfamily)</fullName>
    </submittedName>
</protein>
<dbReference type="SUPFAM" id="SSF51182">
    <property type="entry name" value="RmlC-like cupins"/>
    <property type="match status" value="1"/>
</dbReference>
<dbReference type="RefSeq" id="WP_174879950.1">
    <property type="nucleotide sequence ID" value="NZ_CADEPK010000081.1"/>
</dbReference>